<evidence type="ECO:0000313" key="5">
    <source>
        <dbReference type="Proteomes" id="UP000294958"/>
    </source>
</evidence>
<keyword evidence="5" id="KW-1185">Reference proteome</keyword>
<evidence type="ECO:0000313" key="4">
    <source>
        <dbReference type="Proteomes" id="UP000019849"/>
    </source>
</evidence>
<dbReference type="Proteomes" id="UP000294958">
    <property type="component" value="Unassembled WGS sequence"/>
</dbReference>
<evidence type="ECO:0000256" key="1">
    <source>
        <dbReference type="SAM" id="MobiDB-lite"/>
    </source>
</evidence>
<evidence type="ECO:0000313" key="3">
    <source>
        <dbReference type="EMBL" id="TDR37620.1"/>
    </source>
</evidence>
<feature type="region of interest" description="Disordered" evidence="1">
    <location>
        <begin position="93"/>
        <end position="114"/>
    </location>
</feature>
<evidence type="ECO:0000313" key="2">
    <source>
        <dbReference type="EMBL" id="EXL09191.1"/>
    </source>
</evidence>
<dbReference type="eggNOG" id="COG3676">
    <property type="taxonomic scope" value="Bacteria"/>
</dbReference>
<dbReference type="EMBL" id="SNZF01000002">
    <property type="protein sequence ID" value="TDR37620.1"/>
    <property type="molecule type" value="Genomic_DNA"/>
</dbReference>
<reference evidence="2 4" key="1">
    <citation type="submission" date="2014-02" db="EMBL/GenBank/DDBJ databases">
        <title>Aquamicrobium defluvii Genome sequencing.</title>
        <authorList>
            <person name="Wang X."/>
        </authorList>
    </citation>
    <scope>NUCLEOTIDE SEQUENCE [LARGE SCALE GENOMIC DNA]</scope>
    <source>
        <strain evidence="2 4">W13Z1</strain>
    </source>
</reference>
<evidence type="ECO:0008006" key="6">
    <source>
        <dbReference type="Google" id="ProtNLM"/>
    </source>
</evidence>
<reference evidence="3 5" key="2">
    <citation type="submission" date="2019-03" db="EMBL/GenBank/DDBJ databases">
        <title>Genomic Encyclopedia of Type Strains, Phase IV (KMG-IV): sequencing the most valuable type-strain genomes for metagenomic binning, comparative biology and taxonomic classification.</title>
        <authorList>
            <person name="Goeker M."/>
        </authorList>
    </citation>
    <scope>NUCLEOTIDE SEQUENCE [LARGE SCALE GENOMIC DNA]</scope>
    <source>
        <strain evidence="3 5">DSM 11603</strain>
    </source>
</reference>
<dbReference type="AlphaFoldDB" id="A0A011USF2"/>
<comment type="caution">
    <text evidence="2">The sequence shown here is derived from an EMBL/GenBank/DDBJ whole genome shotgun (WGS) entry which is preliminary data.</text>
</comment>
<dbReference type="HOGENOM" id="CLU_1264762_0_0_5"/>
<name>A0A011USF2_9HYPH</name>
<organism evidence="2 4">
    <name type="scientific">Aquamicrobium defluvii</name>
    <dbReference type="NCBI Taxonomy" id="69279"/>
    <lineage>
        <taxon>Bacteria</taxon>
        <taxon>Pseudomonadati</taxon>
        <taxon>Pseudomonadota</taxon>
        <taxon>Alphaproteobacteria</taxon>
        <taxon>Hyphomicrobiales</taxon>
        <taxon>Phyllobacteriaceae</taxon>
        <taxon>Aquamicrobium</taxon>
    </lineage>
</organism>
<proteinExistence type="predicted"/>
<protein>
    <recommendedName>
        <fullName evidence="6">Transposase</fullName>
    </recommendedName>
</protein>
<dbReference type="Proteomes" id="UP000019849">
    <property type="component" value="Unassembled WGS sequence"/>
</dbReference>
<sequence>MVRARRRSRLAKHVQIELLKYFRAGSTARSAADLTGVNRNTAVLFFHKLREVIFAELAASQPGLMSGEVEADESHFGAGGRARSAGLSGAGAHPGFFTAKGREPGRHRACPHRPSAPHRLALPAIFRGIDAGRGNRISAHHAGALCAHRQPGPADADRGLPRTGAAVACLSLQARECRADPGNAWLRALVAEIAQQDHTVEARISLRGFPWRRRWNRR</sequence>
<dbReference type="STRING" id="69279.BG36_23235"/>
<accession>A0A011USF2</accession>
<gene>
    <name evidence="2" type="ORF">BG36_23235</name>
    <name evidence="3" type="ORF">DES43_102167</name>
</gene>
<dbReference type="EMBL" id="JENY01000008">
    <property type="protein sequence ID" value="EXL09191.1"/>
    <property type="molecule type" value="Genomic_DNA"/>
</dbReference>